<name>A0A5N5SM50_9CRUS</name>
<proteinExistence type="predicted"/>
<evidence type="ECO:0000313" key="2">
    <source>
        <dbReference type="Proteomes" id="UP000326759"/>
    </source>
</evidence>
<sequence length="90" mass="10422">MMIENLRKLFTLFYFGNFVSTLQMDSEVRINDVQTSLTSTVVRKKFLSSLILWTLIKPLSICNVRHLTTVVKTNIKYNKAGLHIPTYLTI</sequence>
<keyword evidence="2" id="KW-1185">Reference proteome</keyword>
<reference evidence="1 2" key="1">
    <citation type="journal article" date="2019" name="PLoS Biol.">
        <title>Sex chromosomes control vertical transmission of feminizing Wolbachia symbionts in an isopod.</title>
        <authorList>
            <person name="Becking T."/>
            <person name="Chebbi M.A."/>
            <person name="Giraud I."/>
            <person name="Moumen B."/>
            <person name="Laverre T."/>
            <person name="Caubet Y."/>
            <person name="Peccoud J."/>
            <person name="Gilbert C."/>
            <person name="Cordaux R."/>
        </authorList>
    </citation>
    <scope>NUCLEOTIDE SEQUENCE [LARGE SCALE GENOMIC DNA]</scope>
    <source>
        <strain evidence="1">ANa2</strain>
        <tissue evidence="1">Whole body excluding digestive tract and cuticle</tissue>
    </source>
</reference>
<protein>
    <submittedName>
        <fullName evidence="1">Uncharacterized protein</fullName>
    </submittedName>
</protein>
<gene>
    <name evidence="1" type="ORF">Anas_07460</name>
</gene>
<dbReference type="AlphaFoldDB" id="A0A5N5SM50"/>
<dbReference type="Proteomes" id="UP000326759">
    <property type="component" value="Unassembled WGS sequence"/>
</dbReference>
<comment type="caution">
    <text evidence="1">The sequence shown here is derived from an EMBL/GenBank/DDBJ whole genome shotgun (WGS) entry which is preliminary data.</text>
</comment>
<evidence type="ECO:0000313" key="1">
    <source>
        <dbReference type="EMBL" id="KAB7495164.1"/>
    </source>
</evidence>
<accession>A0A5N5SM50</accession>
<organism evidence="1 2">
    <name type="scientific">Armadillidium nasatum</name>
    <dbReference type="NCBI Taxonomy" id="96803"/>
    <lineage>
        <taxon>Eukaryota</taxon>
        <taxon>Metazoa</taxon>
        <taxon>Ecdysozoa</taxon>
        <taxon>Arthropoda</taxon>
        <taxon>Crustacea</taxon>
        <taxon>Multicrustacea</taxon>
        <taxon>Malacostraca</taxon>
        <taxon>Eumalacostraca</taxon>
        <taxon>Peracarida</taxon>
        <taxon>Isopoda</taxon>
        <taxon>Oniscidea</taxon>
        <taxon>Crinocheta</taxon>
        <taxon>Armadillidiidae</taxon>
        <taxon>Armadillidium</taxon>
    </lineage>
</organism>
<dbReference type="EMBL" id="SEYY01022969">
    <property type="protein sequence ID" value="KAB7495164.1"/>
    <property type="molecule type" value="Genomic_DNA"/>
</dbReference>